<name>A0ABT1JS19_9ACTN</name>
<gene>
    <name evidence="1" type="ORF">HD595_000659</name>
</gene>
<accession>A0ABT1JS19</accession>
<evidence type="ECO:0000313" key="1">
    <source>
        <dbReference type="EMBL" id="MCP2344537.1"/>
    </source>
</evidence>
<keyword evidence="2" id="KW-1185">Reference proteome</keyword>
<proteinExistence type="predicted"/>
<sequence length="54" mass="6106">MSTPVQIRLIGEPADVERVAEVLRAALDLYAESRPYASRRNPSHVRLYLEVLPS</sequence>
<organism evidence="1 2">
    <name type="scientific">Nonomuraea roseoviolacea subsp. carminata</name>
    <dbReference type="NCBI Taxonomy" id="160689"/>
    <lineage>
        <taxon>Bacteria</taxon>
        <taxon>Bacillati</taxon>
        <taxon>Actinomycetota</taxon>
        <taxon>Actinomycetes</taxon>
        <taxon>Streptosporangiales</taxon>
        <taxon>Streptosporangiaceae</taxon>
        <taxon>Nonomuraea</taxon>
    </lineage>
</organism>
<evidence type="ECO:0000313" key="2">
    <source>
        <dbReference type="Proteomes" id="UP001320766"/>
    </source>
</evidence>
<dbReference type="RefSeq" id="WP_253765490.1">
    <property type="nucleotide sequence ID" value="NZ_BAAAVE010000035.1"/>
</dbReference>
<reference evidence="1 2" key="1">
    <citation type="submission" date="2022-06" db="EMBL/GenBank/DDBJ databases">
        <title>Sequencing the genomes of 1000 actinobacteria strains.</title>
        <authorList>
            <person name="Klenk H.-P."/>
        </authorList>
    </citation>
    <scope>NUCLEOTIDE SEQUENCE [LARGE SCALE GENOMIC DNA]</scope>
    <source>
        <strain evidence="1 2">DSM 44170</strain>
    </source>
</reference>
<comment type="caution">
    <text evidence="1">The sequence shown here is derived from an EMBL/GenBank/DDBJ whole genome shotgun (WGS) entry which is preliminary data.</text>
</comment>
<protein>
    <submittedName>
        <fullName evidence="1">Uncharacterized protein</fullName>
    </submittedName>
</protein>
<dbReference type="Proteomes" id="UP001320766">
    <property type="component" value="Unassembled WGS sequence"/>
</dbReference>
<dbReference type="EMBL" id="JAMZEC010000001">
    <property type="protein sequence ID" value="MCP2344537.1"/>
    <property type="molecule type" value="Genomic_DNA"/>
</dbReference>